<gene>
    <name evidence="2" type="ORF">GSONMT00075163001</name>
</gene>
<proteinExistence type="predicted"/>
<evidence type="ECO:0000256" key="1">
    <source>
        <dbReference type="SAM" id="MobiDB-lite"/>
    </source>
</evidence>
<sequence length="173" mass="19435">MFLALVLKEDPSPKYDVICTSGTIYNTAYNSALHNTLQTVGLGVNGLPGHQGQLLWAPIFIVPKVVGRKQVRTGRGSVNRSDYKQYKGTGRRIQNRSEQAEWSGRVVRQADSEQVRTGRVVRQADSASGQARIKTSRARKTSDWGKIGARQNIGRLDKLGQRDRKHRDKYTRD</sequence>
<dbReference type="Proteomes" id="UP000193380">
    <property type="component" value="Unassembled WGS sequence"/>
</dbReference>
<name>A0A060WGB3_ONCMY</name>
<organism evidence="2 3">
    <name type="scientific">Oncorhynchus mykiss</name>
    <name type="common">Rainbow trout</name>
    <name type="synonym">Salmo gairdneri</name>
    <dbReference type="NCBI Taxonomy" id="8022"/>
    <lineage>
        <taxon>Eukaryota</taxon>
        <taxon>Metazoa</taxon>
        <taxon>Chordata</taxon>
        <taxon>Craniata</taxon>
        <taxon>Vertebrata</taxon>
        <taxon>Euteleostomi</taxon>
        <taxon>Actinopterygii</taxon>
        <taxon>Neopterygii</taxon>
        <taxon>Teleostei</taxon>
        <taxon>Protacanthopterygii</taxon>
        <taxon>Salmoniformes</taxon>
        <taxon>Salmonidae</taxon>
        <taxon>Salmoninae</taxon>
        <taxon>Oncorhynchus</taxon>
    </lineage>
</organism>
<accession>A0A060WGB3</accession>
<reference evidence="2" key="1">
    <citation type="journal article" date="2014" name="Nat. Commun.">
        <title>The rainbow trout genome provides novel insights into evolution after whole-genome duplication in vertebrates.</title>
        <authorList>
            <person name="Berthelot C."/>
            <person name="Brunet F."/>
            <person name="Chalopin D."/>
            <person name="Juanchich A."/>
            <person name="Bernard M."/>
            <person name="Noel B."/>
            <person name="Bento P."/>
            <person name="Da Silva C."/>
            <person name="Labadie K."/>
            <person name="Alberti A."/>
            <person name="Aury J.M."/>
            <person name="Louis A."/>
            <person name="Dehais P."/>
            <person name="Bardou P."/>
            <person name="Montfort J."/>
            <person name="Klopp C."/>
            <person name="Cabau C."/>
            <person name="Gaspin C."/>
            <person name="Thorgaard G.H."/>
            <person name="Boussaha M."/>
            <person name="Quillet E."/>
            <person name="Guyomard R."/>
            <person name="Galiana D."/>
            <person name="Bobe J."/>
            <person name="Volff J.N."/>
            <person name="Genet C."/>
            <person name="Wincker P."/>
            <person name="Jaillon O."/>
            <person name="Roest Crollius H."/>
            <person name="Guiguen Y."/>
        </authorList>
    </citation>
    <scope>NUCLEOTIDE SEQUENCE [LARGE SCALE GENOMIC DNA]</scope>
</reference>
<reference evidence="2" key="2">
    <citation type="submission" date="2014-03" db="EMBL/GenBank/DDBJ databases">
        <authorList>
            <person name="Genoscope - CEA"/>
        </authorList>
    </citation>
    <scope>NUCLEOTIDE SEQUENCE</scope>
</reference>
<evidence type="ECO:0000313" key="2">
    <source>
        <dbReference type="EMBL" id="CDQ66308.1"/>
    </source>
</evidence>
<feature type="region of interest" description="Disordered" evidence="1">
    <location>
        <begin position="113"/>
        <end position="173"/>
    </location>
</feature>
<feature type="compositionally biased region" description="Basic residues" evidence="1">
    <location>
        <begin position="163"/>
        <end position="173"/>
    </location>
</feature>
<protein>
    <submittedName>
        <fullName evidence="2">Uncharacterized protein</fullName>
    </submittedName>
</protein>
<dbReference type="AlphaFoldDB" id="A0A060WGB3"/>
<evidence type="ECO:0000313" key="3">
    <source>
        <dbReference type="Proteomes" id="UP000193380"/>
    </source>
</evidence>
<dbReference type="PaxDb" id="8022-A0A060WGB3"/>
<dbReference type="EMBL" id="FR904538">
    <property type="protein sequence ID" value="CDQ66308.1"/>
    <property type="molecule type" value="Genomic_DNA"/>
</dbReference>